<dbReference type="EMBL" id="VXIV02002963">
    <property type="protein sequence ID" value="KAF6021786.1"/>
    <property type="molecule type" value="Genomic_DNA"/>
</dbReference>
<evidence type="ECO:0000256" key="6">
    <source>
        <dbReference type="SAM" id="MobiDB-lite"/>
    </source>
</evidence>
<feature type="region of interest" description="Disordered" evidence="6">
    <location>
        <begin position="123"/>
        <end position="148"/>
    </location>
</feature>
<dbReference type="SUPFAM" id="SSF47459">
    <property type="entry name" value="HLH, helix-loop-helix DNA-binding domain"/>
    <property type="match status" value="1"/>
</dbReference>
<keyword evidence="4" id="KW-0804">Transcription</keyword>
<evidence type="ECO:0000259" key="7">
    <source>
        <dbReference type="PROSITE" id="PS50888"/>
    </source>
</evidence>
<keyword evidence="5" id="KW-0539">Nucleus</keyword>
<dbReference type="PROSITE" id="PS50888">
    <property type="entry name" value="BHLH"/>
    <property type="match status" value="1"/>
</dbReference>
<dbReference type="PANTHER" id="PTHR10985">
    <property type="entry name" value="BASIC HELIX-LOOP-HELIX TRANSCRIPTION FACTOR, HES-RELATED"/>
    <property type="match status" value="1"/>
</dbReference>
<dbReference type="FunFam" id="4.10.280.10:FF:000009">
    <property type="entry name" value="Transcription factor HES-1"/>
    <property type="match status" value="1"/>
</dbReference>
<dbReference type="SMART" id="SM00353">
    <property type="entry name" value="HLH"/>
    <property type="match status" value="1"/>
</dbReference>
<dbReference type="Gene3D" id="4.10.280.10">
    <property type="entry name" value="Helix-loop-helix DNA-binding domain"/>
    <property type="match status" value="1"/>
</dbReference>
<organism evidence="8 9">
    <name type="scientific">Bugula neritina</name>
    <name type="common">Brown bryozoan</name>
    <name type="synonym">Sertularia neritina</name>
    <dbReference type="NCBI Taxonomy" id="10212"/>
    <lineage>
        <taxon>Eukaryota</taxon>
        <taxon>Metazoa</taxon>
        <taxon>Spiralia</taxon>
        <taxon>Lophotrochozoa</taxon>
        <taxon>Bryozoa</taxon>
        <taxon>Gymnolaemata</taxon>
        <taxon>Cheilostomatida</taxon>
        <taxon>Flustrina</taxon>
        <taxon>Buguloidea</taxon>
        <taxon>Bugulidae</taxon>
        <taxon>Bugula</taxon>
    </lineage>
</organism>
<protein>
    <recommendedName>
        <fullName evidence="7">BHLH domain-containing protein</fullName>
    </recommendedName>
</protein>
<evidence type="ECO:0000256" key="2">
    <source>
        <dbReference type="ARBA" id="ARBA00023015"/>
    </source>
</evidence>
<feature type="region of interest" description="Disordered" evidence="6">
    <location>
        <begin position="242"/>
        <end position="273"/>
    </location>
</feature>
<evidence type="ECO:0000313" key="9">
    <source>
        <dbReference type="Proteomes" id="UP000593567"/>
    </source>
</evidence>
<dbReference type="AlphaFoldDB" id="A0A7J7J7Y9"/>
<name>A0A7J7J7Y9_BUGNE</name>
<dbReference type="InterPro" id="IPR050370">
    <property type="entry name" value="HES_HEY"/>
</dbReference>
<dbReference type="Proteomes" id="UP000593567">
    <property type="component" value="Unassembled WGS sequence"/>
</dbReference>
<dbReference type="InterPro" id="IPR011598">
    <property type="entry name" value="bHLH_dom"/>
</dbReference>
<dbReference type="OrthoDB" id="6085656at2759"/>
<reference evidence="8" key="1">
    <citation type="submission" date="2020-06" db="EMBL/GenBank/DDBJ databases">
        <title>Draft genome of Bugula neritina, a colonial animal packing powerful symbionts and potential medicines.</title>
        <authorList>
            <person name="Rayko M."/>
        </authorList>
    </citation>
    <scope>NUCLEOTIDE SEQUENCE [LARGE SCALE GENOMIC DNA]</scope>
    <source>
        <strain evidence="8">Kwan_BN1</strain>
    </source>
</reference>
<dbReference type="InterPro" id="IPR036638">
    <property type="entry name" value="HLH_DNA-bd_sf"/>
</dbReference>
<comment type="caution">
    <text evidence="8">The sequence shown here is derived from an EMBL/GenBank/DDBJ whole genome shotgun (WGS) entry which is preliminary data.</text>
</comment>
<feature type="domain" description="BHLH" evidence="7">
    <location>
        <begin position="18"/>
        <end position="76"/>
    </location>
</feature>
<evidence type="ECO:0000256" key="4">
    <source>
        <dbReference type="ARBA" id="ARBA00023163"/>
    </source>
</evidence>
<evidence type="ECO:0000313" key="8">
    <source>
        <dbReference type="EMBL" id="KAF6021786.1"/>
    </source>
</evidence>
<evidence type="ECO:0000256" key="1">
    <source>
        <dbReference type="ARBA" id="ARBA00004123"/>
    </source>
</evidence>
<keyword evidence="3" id="KW-0238">DNA-binding</keyword>
<dbReference type="Pfam" id="PF00010">
    <property type="entry name" value="HLH"/>
    <property type="match status" value="1"/>
</dbReference>
<gene>
    <name evidence="8" type="ORF">EB796_019909</name>
</gene>
<proteinExistence type="predicted"/>
<dbReference type="GO" id="GO:0005634">
    <property type="term" value="C:nucleus"/>
    <property type="evidence" value="ECO:0007669"/>
    <property type="project" value="UniProtKB-SubCell"/>
</dbReference>
<evidence type="ECO:0000256" key="5">
    <source>
        <dbReference type="ARBA" id="ARBA00023242"/>
    </source>
</evidence>
<feature type="compositionally biased region" description="Polar residues" evidence="6">
    <location>
        <begin position="242"/>
        <end position="265"/>
    </location>
</feature>
<evidence type="ECO:0000256" key="3">
    <source>
        <dbReference type="ARBA" id="ARBA00023125"/>
    </source>
</evidence>
<accession>A0A7J7J7Y9</accession>
<keyword evidence="9" id="KW-1185">Reference proteome</keyword>
<keyword evidence="2" id="KW-0805">Transcription regulation</keyword>
<sequence>MPLETAASDSKLSIAKTNRKIAKPIMEKKRRARINASLNELKTLLVEVLQKEGCRHSSKMEKADILEMAVRHLKNLQKQQNGSASQTPTLRDSYPPAIPLEKFASALPPDCLPPEIKYLSQTTTDYKSNPQVNSPDSTTVTKPDTNRNILPAPQPVSISIASLTSQSQSIQPVMTQAANGEITVVLPQQLLTQVGTNNNGLILPVYTVPTMQSTRQLMSSAAMHQTTSATAIQLNVKQSVQQSPNSAFSQTMSTSNGASSMTKAPSSPVWRPW</sequence>
<comment type="subcellular location">
    <subcellularLocation>
        <location evidence="1">Nucleus</location>
    </subcellularLocation>
</comment>
<dbReference type="GO" id="GO:0046983">
    <property type="term" value="F:protein dimerization activity"/>
    <property type="evidence" value="ECO:0007669"/>
    <property type="project" value="InterPro"/>
</dbReference>
<dbReference type="GO" id="GO:0003677">
    <property type="term" value="F:DNA binding"/>
    <property type="evidence" value="ECO:0007669"/>
    <property type="project" value="UniProtKB-KW"/>
</dbReference>